<organism evidence="9 10">
    <name type="scientific">Leptospira ryugenii</name>
    <dbReference type="NCBI Taxonomy" id="1917863"/>
    <lineage>
        <taxon>Bacteria</taxon>
        <taxon>Pseudomonadati</taxon>
        <taxon>Spirochaetota</taxon>
        <taxon>Spirochaetia</taxon>
        <taxon>Leptospirales</taxon>
        <taxon>Leptospiraceae</taxon>
        <taxon>Leptospira</taxon>
    </lineage>
</organism>
<keyword evidence="4" id="KW-0665">Pyrimidine biosynthesis</keyword>
<dbReference type="UniPathway" id="UPA00070">
    <property type="reaction ID" value="UER00120"/>
</dbReference>
<comment type="similarity">
    <text evidence="2">Belongs to the OMP decarboxylase family. Type 2 subfamily.</text>
</comment>
<comment type="pathway">
    <text evidence="1">Pyrimidine metabolism; UMP biosynthesis via de novo pathway; UMP from orotate: step 2/2.</text>
</comment>
<dbReference type="GO" id="GO:0044205">
    <property type="term" value="P:'de novo' UMP biosynthetic process"/>
    <property type="evidence" value="ECO:0007669"/>
    <property type="project" value="UniProtKB-UniPathway"/>
</dbReference>
<reference evidence="9 10" key="1">
    <citation type="submission" date="2018-02" db="EMBL/GenBank/DDBJ databases">
        <title>Novel Leptospira species isolated from soil and water in Japan.</title>
        <authorList>
            <person name="Nakao R."/>
            <person name="Masuzawa T."/>
        </authorList>
    </citation>
    <scope>NUCLEOTIDE SEQUENCE [LARGE SCALE GENOMIC DNA]</scope>
    <source>
        <strain evidence="9 10">YH101</strain>
    </source>
</reference>
<dbReference type="NCBIfam" id="TIGR02127">
    <property type="entry name" value="pyrF_sub2"/>
    <property type="match status" value="1"/>
</dbReference>
<comment type="caution">
    <text evidence="9">The sequence shown here is derived from an EMBL/GenBank/DDBJ whole genome shotgun (WGS) entry which is preliminary data.</text>
</comment>
<evidence type="ECO:0000256" key="3">
    <source>
        <dbReference type="ARBA" id="ARBA00022793"/>
    </source>
</evidence>
<dbReference type="AlphaFoldDB" id="A0A2P2E4M9"/>
<name>A0A2P2E4M9_9LEPT</name>
<evidence type="ECO:0000259" key="8">
    <source>
        <dbReference type="SMART" id="SM00934"/>
    </source>
</evidence>
<evidence type="ECO:0000313" key="10">
    <source>
        <dbReference type="Proteomes" id="UP000245133"/>
    </source>
</evidence>
<dbReference type="SMART" id="SM00934">
    <property type="entry name" value="OMPdecase"/>
    <property type="match status" value="1"/>
</dbReference>
<dbReference type="CDD" id="cd04725">
    <property type="entry name" value="OMP_decarboxylase_like"/>
    <property type="match status" value="1"/>
</dbReference>
<dbReference type="InterPro" id="IPR011995">
    <property type="entry name" value="OMPdecase_type-2"/>
</dbReference>
<dbReference type="Pfam" id="PF00215">
    <property type="entry name" value="OMPdecase"/>
    <property type="match status" value="1"/>
</dbReference>
<dbReference type="GO" id="GO:0006207">
    <property type="term" value="P:'de novo' pyrimidine nucleobase biosynthetic process"/>
    <property type="evidence" value="ECO:0007669"/>
    <property type="project" value="InterPro"/>
</dbReference>
<dbReference type="PANTHER" id="PTHR43375">
    <property type="entry name" value="OROTIDINE 5'-PHOSPHATE DECARBOXYLASE"/>
    <property type="match status" value="1"/>
</dbReference>
<accession>A0A2P2E4M9</accession>
<dbReference type="InterPro" id="IPR001754">
    <property type="entry name" value="OMPdeCOase_dom"/>
</dbReference>
<dbReference type="Gene3D" id="3.20.20.70">
    <property type="entry name" value="Aldolase class I"/>
    <property type="match status" value="1"/>
</dbReference>
<dbReference type="SUPFAM" id="SSF51366">
    <property type="entry name" value="Ribulose-phoshate binding barrel"/>
    <property type="match status" value="1"/>
</dbReference>
<dbReference type="InterPro" id="IPR013785">
    <property type="entry name" value="Aldolase_TIM"/>
</dbReference>
<dbReference type="EC" id="4.1.1.23" evidence="7"/>
<evidence type="ECO:0000256" key="6">
    <source>
        <dbReference type="ARBA" id="ARBA00049157"/>
    </source>
</evidence>
<dbReference type="EMBL" id="BFBB01000009">
    <property type="protein sequence ID" value="GBF51837.1"/>
    <property type="molecule type" value="Genomic_DNA"/>
</dbReference>
<dbReference type="InterPro" id="IPR011060">
    <property type="entry name" value="RibuloseP-bd_barrel"/>
</dbReference>
<sequence>MNPSFYQKFIQRRDKLNSLLCIGLDPEWEKLPHSSLQSESPLVHFSESIIRNTHTSAVAWKPNIAFFERFGAQGYFSFERMIQILKDTDDSIPIVVDAKRGDLANTSKEYAKYFFQTLKADALTVNAYMGRDTLLPYLDAGGFIFILCLTSNPSSLDLQKLKISERDSFLYEAVSDFAADLEREFPKQVGIVMGGTHSSEIQNIRNRHPHLVFLVPGYGAQGASLKEIYRAGGDLCLINSSRGITLLSRESDFGSLAGKKAKEIQSEFTELRSTSV</sequence>
<feature type="domain" description="Orotidine 5'-phosphate decarboxylase" evidence="8">
    <location>
        <begin position="19"/>
        <end position="257"/>
    </location>
</feature>
<evidence type="ECO:0000256" key="7">
    <source>
        <dbReference type="NCBIfam" id="TIGR02127"/>
    </source>
</evidence>
<evidence type="ECO:0000256" key="2">
    <source>
        <dbReference type="ARBA" id="ARBA00008847"/>
    </source>
</evidence>
<dbReference type="GO" id="GO:0004590">
    <property type="term" value="F:orotidine-5'-phosphate decarboxylase activity"/>
    <property type="evidence" value="ECO:0007669"/>
    <property type="project" value="UniProtKB-UniRule"/>
</dbReference>
<dbReference type="PANTHER" id="PTHR43375:SF1">
    <property type="entry name" value="OROTIDINE 5'-PHOSPHATE DECARBOXYLASE"/>
    <property type="match status" value="1"/>
</dbReference>
<evidence type="ECO:0000256" key="4">
    <source>
        <dbReference type="ARBA" id="ARBA00022975"/>
    </source>
</evidence>
<gene>
    <name evidence="9" type="primary">pyrF</name>
    <name evidence="9" type="ORF">LPTSP4_33750</name>
</gene>
<evidence type="ECO:0000256" key="1">
    <source>
        <dbReference type="ARBA" id="ARBA00004861"/>
    </source>
</evidence>
<dbReference type="OrthoDB" id="9808470at2"/>
<dbReference type="RefSeq" id="WP_108978231.1">
    <property type="nucleotide sequence ID" value="NZ_BFBB01000009.1"/>
</dbReference>
<keyword evidence="10" id="KW-1185">Reference proteome</keyword>
<dbReference type="Proteomes" id="UP000245133">
    <property type="component" value="Unassembled WGS sequence"/>
</dbReference>
<comment type="catalytic activity">
    <reaction evidence="6">
        <text>orotidine 5'-phosphate + H(+) = UMP + CO2</text>
        <dbReference type="Rhea" id="RHEA:11596"/>
        <dbReference type="ChEBI" id="CHEBI:15378"/>
        <dbReference type="ChEBI" id="CHEBI:16526"/>
        <dbReference type="ChEBI" id="CHEBI:57538"/>
        <dbReference type="ChEBI" id="CHEBI:57865"/>
        <dbReference type="EC" id="4.1.1.23"/>
    </reaction>
</comment>
<keyword evidence="5" id="KW-0456">Lyase</keyword>
<proteinExistence type="inferred from homology"/>
<protein>
    <recommendedName>
        <fullName evidence="7">Orotidine-5'-phosphate decarboxylase</fullName>
        <ecNumber evidence="7">4.1.1.23</ecNumber>
    </recommendedName>
</protein>
<keyword evidence="3" id="KW-0210">Decarboxylase</keyword>
<evidence type="ECO:0000313" key="9">
    <source>
        <dbReference type="EMBL" id="GBF51837.1"/>
    </source>
</evidence>
<evidence type="ECO:0000256" key="5">
    <source>
        <dbReference type="ARBA" id="ARBA00023239"/>
    </source>
</evidence>